<comment type="caution">
    <text evidence="4">The sequence shown here is derived from an EMBL/GenBank/DDBJ whole genome shotgun (WGS) entry which is preliminary data.</text>
</comment>
<dbReference type="Proteomes" id="UP000235025">
    <property type="component" value="Unassembled WGS sequence"/>
</dbReference>
<evidence type="ECO:0000256" key="1">
    <source>
        <dbReference type="SAM" id="MobiDB-lite"/>
    </source>
</evidence>
<dbReference type="PANTHER" id="PTHR43308">
    <property type="entry name" value="OUTER MEMBRANE PROTEIN ALPHA-RELATED"/>
    <property type="match status" value="1"/>
</dbReference>
<feature type="domain" description="SLH" evidence="3">
    <location>
        <begin position="420"/>
        <end position="483"/>
    </location>
</feature>
<reference evidence="4 5" key="1">
    <citation type="submission" date="2017-07" db="EMBL/GenBank/DDBJ databases">
        <title>Genomes of Fischerella (Mastigocladus) sp. strains.</title>
        <authorList>
            <person name="Miller S.R."/>
        </authorList>
    </citation>
    <scope>NUCLEOTIDE SEQUENCE [LARGE SCALE GENOMIC DNA]</scope>
    <source>
        <strain evidence="4 5">CCMEE 5268</strain>
    </source>
</reference>
<dbReference type="PROSITE" id="PS51272">
    <property type="entry name" value="SLH"/>
    <property type="match status" value="3"/>
</dbReference>
<keyword evidence="2" id="KW-0732">Signal</keyword>
<evidence type="ECO:0000313" key="5">
    <source>
        <dbReference type="Proteomes" id="UP000235025"/>
    </source>
</evidence>
<dbReference type="EMBL" id="NMQA01000094">
    <property type="protein sequence ID" value="PLZ99046.1"/>
    <property type="molecule type" value="Genomic_DNA"/>
</dbReference>
<feature type="domain" description="SLH" evidence="3">
    <location>
        <begin position="484"/>
        <end position="542"/>
    </location>
</feature>
<feature type="domain" description="SLH" evidence="3">
    <location>
        <begin position="544"/>
        <end position="608"/>
    </location>
</feature>
<dbReference type="InterPro" id="IPR001119">
    <property type="entry name" value="SLH_dom"/>
</dbReference>
<proteinExistence type="predicted"/>
<evidence type="ECO:0000259" key="3">
    <source>
        <dbReference type="PROSITE" id="PS51272"/>
    </source>
</evidence>
<dbReference type="AlphaFoldDB" id="A0A2N6KHY8"/>
<feature type="chain" id="PRO_5014782254" evidence="2">
    <location>
        <begin position="34"/>
        <end position="670"/>
    </location>
</feature>
<dbReference type="RefSeq" id="WP_102172331.1">
    <property type="nucleotide sequence ID" value="NZ_NMQA01000094.1"/>
</dbReference>
<name>A0A2N6KHY8_9CYAN</name>
<protein>
    <submittedName>
        <fullName evidence="4">S-layer protein</fullName>
    </submittedName>
</protein>
<feature type="signal peptide" evidence="2">
    <location>
        <begin position="1"/>
        <end position="33"/>
    </location>
</feature>
<evidence type="ECO:0000313" key="4">
    <source>
        <dbReference type="EMBL" id="PLZ99046.1"/>
    </source>
</evidence>
<accession>A0A2N6KHY8</accession>
<dbReference type="InterPro" id="IPR051465">
    <property type="entry name" value="Cell_Envelope_Struct_Comp"/>
</dbReference>
<dbReference type="Pfam" id="PF00395">
    <property type="entry name" value="SLH"/>
    <property type="match status" value="2"/>
</dbReference>
<evidence type="ECO:0000256" key="2">
    <source>
        <dbReference type="SAM" id="SignalP"/>
    </source>
</evidence>
<gene>
    <name evidence="4" type="ORF">CEN50_08900</name>
</gene>
<dbReference type="PANTHER" id="PTHR43308:SF5">
    <property type="entry name" value="S-LAYER PROTEIN _ PEPTIDOGLYCAN ENDO-BETA-N-ACETYLGLUCOSAMINIDASE"/>
    <property type="match status" value="1"/>
</dbReference>
<feature type="region of interest" description="Disordered" evidence="1">
    <location>
        <begin position="624"/>
        <end position="670"/>
    </location>
</feature>
<sequence>MRYKHLSNSALFSKVIFAAACVAIAAPISSALAVSGVSTTVEQKPNDFSTQQLLLADNDDDDNDDREVDLPESVKTSILDDISQGANVEVSALRIVKAEKITWPNSCLGLKGSGICSQPLVPGWQVVVAGKRQMWVYRTDGSGALAKLDEESTQIVNRTMTKVQSVTRQTSSHTTVQRSTQISAANSVAVQSQKAGFTLAILQPAGDISEVITRVSVKSKHGNKYHKERFLGDYKYKIKSKAKFVRGLKAGDRIVVRLYDTQNRFLGYSEFECLSANTMVNLILSANPREYKVVRTVYGLDANSDGVIDAGTTTYDYFTQASGERVSFLSTSREVQVSQFQAQGLSAVAANSVYPTSFKQGEFTLVRQSINVSSANLAAALKATPGSLVSITEVSDDDSSTYDVGQLMIDYREVGVASGIQVNFDDVPANHWAKEFIAELAALEIIEGFPDGTFRPDQQLTRAQFAAMLNQAFNKVKVRSATAFKDVSTAFWAYTAIREAYQMGFLDVAGSEFKPNDSLSRLEVLLSFAKGLNYNVSGSPEAILAAYTDAAMIRSDVRSAIAALTQRGIVVNYPDVQTLNTDKVATRAEVCALLYKALVSTGQVVDISSQYAVEGQNIEAQQIDDDDDAKSRERRHCNQGIGNGAEGCDPGNSQPHGGSNDEGGRTPGNK</sequence>
<organism evidence="4 5">
    <name type="scientific">Fischerella thermalis CCMEE 5268</name>
    <dbReference type="NCBI Taxonomy" id="2019662"/>
    <lineage>
        <taxon>Bacteria</taxon>
        <taxon>Bacillati</taxon>
        <taxon>Cyanobacteriota</taxon>
        <taxon>Cyanophyceae</taxon>
        <taxon>Nostocales</taxon>
        <taxon>Hapalosiphonaceae</taxon>
        <taxon>Fischerella</taxon>
    </lineage>
</organism>